<gene>
    <name evidence="5" type="ORF">PENTCL1PPCAC_18571</name>
</gene>
<feature type="domain" description="tRNA intron endonuclease catalytic" evidence="4">
    <location>
        <begin position="132"/>
        <end position="205"/>
    </location>
</feature>
<dbReference type="SUPFAM" id="SSF53032">
    <property type="entry name" value="tRNA-intron endonuclease catalytic domain-like"/>
    <property type="match status" value="1"/>
</dbReference>
<dbReference type="PANTHER" id="PTHR21227">
    <property type="entry name" value="TRNA-SPLICING ENDONUCLEASE SUBUNIT SEN2"/>
    <property type="match status" value="1"/>
</dbReference>
<dbReference type="EMBL" id="BTSX01000004">
    <property type="protein sequence ID" value="GMS96396.1"/>
    <property type="molecule type" value="Genomic_DNA"/>
</dbReference>
<dbReference type="GO" id="GO:0003676">
    <property type="term" value="F:nucleic acid binding"/>
    <property type="evidence" value="ECO:0007669"/>
    <property type="project" value="InterPro"/>
</dbReference>
<dbReference type="GO" id="GO:0005737">
    <property type="term" value="C:cytoplasm"/>
    <property type="evidence" value="ECO:0007669"/>
    <property type="project" value="TreeGrafter"/>
</dbReference>
<evidence type="ECO:0000259" key="4">
    <source>
        <dbReference type="Pfam" id="PF01974"/>
    </source>
</evidence>
<dbReference type="InterPro" id="IPR006677">
    <property type="entry name" value="tRNA_intron_Endonuc_cat-like"/>
</dbReference>
<dbReference type="AlphaFoldDB" id="A0AAV5TPX9"/>
<dbReference type="InterPro" id="IPR036167">
    <property type="entry name" value="tRNA_intron_Endo_cat-like_sf"/>
</dbReference>
<protein>
    <recommendedName>
        <fullName evidence="2">tRNA-intron lyase</fullName>
        <ecNumber evidence="2">4.6.1.16</ecNumber>
    </recommendedName>
</protein>
<evidence type="ECO:0000256" key="1">
    <source>
        <dbReference type="ARBA" id="ARBA00008078"/>
    </source>
</evidence>
<sequence>MDMLKIERKKKGKGTVFNWEKEEWTETEIEFRTCEYTVPSSSHASILRWKAGYGVFPNEERRERVNTGLFKDPEEKKKWSELFASDGVLRLSAEEVMYLIEEERVFITREGVRLSLEEAFEHLTEMRRRFFDVYTAYRYLRRAGWTPRCGLSFGCDYVIYEGVPSESHASAGVLIERDRPIDNVEREALSRSLWHVKKHLIILSISSASHDYGSVDGAQVTTATLAPASLNGVQW</sequence>
<dbReference type="GO" id="GO:0000379">
    <property type="term" value="P:tRNA-type intron splice site recognition and cleavage"/>
    <property type="evidence" value="ECO:0007669"/>
    <property type="project" value="TreeGrafter"/>
</dbReference>
<evidence type="ECO:0000313" key="6">
    <source>
        <dbReference type="Proteomes" id="UP001432027"/>
    </source>
</evidence>
<dbReference type="InterPro" id="IPR011856">
    <property type="entry name" value="tRNA_endonuc-like_dom_sf"/>
</dbReference>
<dbReference type="GO" id="GO:0000213">
    <property type="term" value="F:tRNA-intron lyase activity"/>
    <property type="evidence" value="ECO:0007669"/>
    <property type="project" value="UniProtKB-EC"/>
</dbReference>
<dbReference type="InterPro" id="IPR006676">
    <property type="entry name" value="tRNA_splic"/>
</dbReference>
<organism evidence="5 6">
    <name type="scientific">Pristionchus entomophagus</name>
    <dbReference type="NCBI Taxonomy" id="358040"/>
    <lineage>
        <taxon>Eukaryota</taxon>
        <taxon>Metazoa</taxon>
        <taxon>Ecdysozoa</taxon>
        <taxon>Nematoda</taxon>
        <taxon>Chromadorea</taxon>
        <taxon>Rhabditida</taxon>
        <taxon>Rhabditina</taxon>
        <taxon>Diplogasteromorpha</taxon>
        <taxon>Diplogasteroidea</taxon>
        <taxon>Neodiplogasteridae</taxon>
        <taxon>Pristionchus</taxon>
    </lineage>
</organism>
<keyword evidence="6" id="KW-1185">Reference proteome</keyword>
<evidence type="ECO:0000256" key="3">
    <source>
        <dbReference type="ARBA" id="ARBA00034031"/>
    </source>
</evidence>
<dbReference type="GO" id="GO:0000214">
    <property type="term" value="C:tRNA-intron endonuclease complex"/>
    <property type="evidence" value="ECO:0007669"/>
    <property type="project" value="TreeGrafter"/>
</dbReference>
<accession>A0AAV5TPX9</accession>
<dbReference type="Proteomes" id="UP001432027">
    <property type="component" value="Unassembled WGS sequence"/>
</dbReference>
<dbReference type="EC" id="4.6.1.16" evidence="2"/>
<dbReference type="PANTHER" id="PTHR21227:SF0">
    <property type="entry name" value="TRNA-SPLICING ENDONUCLEASE SUBUNIT SEN2"/>
    <property type="match status" value="1"/>
</dbReference>
<dbReference type="Pfam" id="PF01974">
    <property type="entry name" value="tRNA_int_endo"/>
    <property type="match status" value="1"/>
</dbReference>
<evidence type="ECO:0000313" key="5">
    <source>
        <dbReference type="EMBL" id="GMS96396.1"/>
    </source>
</evidence>
<comment type="caution">
    <text evidence="5">The sequence shown here is derived from an EMBL/GenBank/DDBJ whole genome shotgun (WGS) entry which is preliminary data.</text>
</comment>
<comment type="similarity">
    <text evidence="1">Belongs to the tRNA-intron endonuclease family.</text>
</comment>
<reference evidence="5" key="1">
    <citation type="submission" date="2023-10" db="EMBL/GenBank/DDBJ databases">
        <title>Genome assembly of Pristionchus species.</title>
        <authorList>
            <person name="Yoshida K."/>
            <person name="Sommer R.J."/>
        </authorList>
    </citation>
    <scope>NUCLEOTIDE SEQUENCE</scope>
    <source>
        <strain evidence="5">RS0144</strain>
    </source>
</reference>
<evidence type="ECO:0000256" key="2">
    <source>
        <dbReference type="ARBA" id="ARBA00012573"/>
    </source>
</evidence>
<name>A0AAV5TPX9_9BILA</name>
<comment type="catalytic activity">
    <reaction evidence="3">
        <text>pretRNA = a 3'-half-tRNA molecule with a 5'-OH end + a 5'-half-tRNA molecule with a 2',3'-cyclic phosphate end + an intron with a 2',3'-cyclic phosphate and a 5'-hydroxyl terminus.</text>
        <dbReference type="EC" id="4.6.1.16"/>
    </reaction>
</comment>
<proteinExistence type="inferred from homology"/>
<dbReference type="CDD" id="cd22363">
    <property type="entry name" value="tRNA-intron_lyase_C"/>
    <property type="match status" value="1"/>
</dbReference>
<dbReference type="Gene3D" id="3.40.1350.10">
    <property type="match status" value="1"/>
</dbReference>